<organism evidence="11 12">
    <name type="scientific">Hymenobacter edaphi</name>
    <dbReference type="NCBI Taxonomy" id="2211146"/>
    <lineage>
        <taxon>Bacteria</taxon>
        <taxon>Pseudomonadati</taxon>
        <taxon>Bacteroidota</taxon>
        <taxon>Cytophagia</taxon>
        <taxon>Cytophagales</taxon>
        <taxon>Hymenobacteraceae</taxon>
        <taxon>Hymenobacter</taxon>
    </lineage>
</organism>
<evidence type="ECO:0000256" key="8">
    <source>
        <dbReference type="ARBA" id="ARBA00023303"/>
    </source>
</evidence>
<evidence type="ECO:0000256" key="7">
    <source>
        <dbReference type="ARBA" id="ARBA00023286"/>
    </source>
</evidence>
<dbReference type="OrthoDB" id="9810708at2"/>
<evidence type="ECO:0000256" key="6">
    <source>
        <dbReference type="ARBA" id="ARBA00023136"/>
    </source>
</evidence>
<keyword evidence="5" id="KW-0406">Ion transport</keyword>
<dbReference type="InterPro" id="IPR036259">
    <property type="entry name" value="MFS_trans_sf"/>
</dbReference>
<evidence type="ECO:0000259" key="10">
    <source>
        <dbReference type="PROSITE" id="PS50042"/>
    </source>
</evidence>
<dbReference type="EMBL" id="QHKM01000001">
    <property type="protein sequence ID" value="RAK69507.1"/>
    <property type="molecule type" value="Genomic_DNA"/>
</dbReference>
<reference evidence="12" key="1">
    <citation type="submission" date="2018-05" db="EMBL/GenBank/DDBJ databases">
        <authorList>
            <person name="Nie L."/>
        </authorList>
    </citation>
    <scope>NUCLEOTIDE SEQUENCE [LARGE SCALE GENOMIC DNA]</scope>
    <source>
        <strain evidence="12">NL</strain>
    </source>
</reference>
<dbReference type="InterPro" id="IPR018490">
    <property type="entry name" value="cNMP-bd_dom_sf"/>
</dbReference>
<dbReference type="SMART" id="SM00100">
    <property type="entry name" value="cNMP"/>
    <property type="match status" value="1"/>
</dbReference>
<protein>
    <submittedName>
        <fullName evidence="11">Crp/Fnr family transcriptional regulator</fullName>
    </submittedName>
</protein>
<feature type="transmembrane region" description="Helical" evidence="9">
    <location>
        <begin position="21"/>
        <end position="42"/>
    </location>
</feature>
<feature type="transmembrane region" description="Helical" evidence="9">
    <location>
        <begin position="146"/>
        <end position="169"/>
    </location>
</feature>
<dbReference type="CDD" id="cd00038">
    <property type="entry name" value="CAP_ED"/>
    <property type="match status" value="1"/>
</dbReference>
<evidence type="ECO:0000256" key="3">
    <source>
        <dbReference type="ARBA" id="ARBA00022692"/>
    </source>
</evidence>
<feature type="transmembrane region" description="Helical" evidence="9">
    <location>
        <begin position="54"/>
        <end position="73"/>
    </location>
</feature>
<dbReference type="PROSITE" id="PS50042">
    <property type="entry name" value="CNMP_BINDING_3"/>
    <property type="match status" value="1"/>
</dbReference>
<evidence type="ECO:0000256" key="1">
    <source>
        <dbReference type="ARBA" id="ARBA00004141"/>
    </source>
</evidence>
<dbReference type="InterPro" id="IPR014710">
    <property type="entry name" value="RmlC-like_jellyroll"/>
</dbReference>
<accession>A0A328BQZ6</accession>
<dbReference type="PROSITE" id="PS00889">
    <property type="entry name" value="CNMP_BINDING_2"/>
    <property type="match status" value="1"/>
</dbReference>
<dbReference type="SUPFAM" id="SSF103473">
    <property type="entry name" value="MFS general substrate transporter"/>
    <property type="match status" value="1"/>
</dbReference>
<gene>
    <name evidence="11" type="ORF">DLM85_01190</name>
</gene>
<dbReference type="InterPro" id="IPR050866">
    <property type="entry name" value="CNG_cation_channel"/>
</dbReference>
<feature type="transmembrane region" description="Helical" evidence="9">
    <location>
        <begin position="85"/>
        <end position="106"/>
    </location>
</feature>
<comment type="subcellular location">
    <subcellularLocation>
        <location evidence="1">Membrane</location>
        <topology evidence="1">Multi-pass membrane protein</topology>
    </subcellularLocation>
</comment>
<dbReference type="InterPro" id="IPR018488">
    <property type="entry name" value="cNMP-bd_CS"/>
</dbReference>
<feature type="transmembrane region" description="Helical" evidence="9">
    <location>
        <begin position="229"/>
        <end position="253"/>
    </location>
</feature>
<evidence type="ECO:0000313" key="12">
    <source>
        <dbReference type="Proteomes" id="UP000248553"/>
    </source>
</evidence>
<dbReference type="GO" id="GO:0044877">
    <property type="term" value="F:protein-containing complex binding"/>
    <property type="evidence" value="ECO:0007669"/>
    <property type="project" value="TreeGrafter"/>
</dbReference>
<evidence type="ECO:0000256" key="5">
    <source>
        <dbReference type="ARBA" id="ARBA00023065"/>
    </source>
</evidence>
<dbReference type="PANTHER" id="PTHR45638">
    <property type="entry name" value="CYCLIC NUCLEOTIDE-GATED CATION CHANNEL SUBUNIT A"/>
    <property type="match status" value="1"/>
</dbReference>
<feature type="transmembrane region" description="Helical" evidence="9">
    <location>
        <begin position="118"/>
        <end position="139"/>
    </location>
</feature>
<keyword evidence="8" id="KW-0407">Ion channel</keyword>
<name>A0A328BQZ6_9BACT</name>
<proteinExistence type="predicted"/>
<dbReference type="GO" id="GO:0005221">
    <property type="term" value="F:intracellularly cyclic nucleotide-activated monoatomic cation channel activity"/>
    <property type="evidence" value="ECO:0007669"/>
    <property type="project" value="InterPro"/>
</dbReference>
<dbReference type="AlphaFoldDB" id="A0A328BQZ6"/>
<dbReference type="SUPFAM" id="SSF51206">
    <property type="entry name" value="cAMP-binding domain-like"/>
    <property type="match status" value="1"/>
</dbReference>
<sequence>MTLLARWRQLLGIRAEEGRTVGLFFLHNFLLGIGTILVYVSANVILLENHPERNLPLAYLAAAGAMIGAGRIYSRYEHHLGLQRVAVRVLLASLVLTGVLAALVAWGHSAATAVAIMAGYRVIYLLTNLEFWGVSAVVFDVRQGRRLFSVISSGDMPAKALGAVLAILIHHHSDLLWLLLTAFGAYLGALLVLRATGRGHAVEVREAARAARQQAVAPALQRWFGSSRLVLTMCLGMLSIAAVTAGIEYSFFVNVKHRFHDQATVMQYVGSVLVAAYLLALLFKLLFSRAATDQVGVRRMLVLLPGVLAAAMLLAVWLWYAQADEGTRLLYFCGVFVTLEVLRRAVFDPLFLTLFQPLSPPERLQAHTLAKGVYEPLGLGLGGLLLLGQHLRPGLSAWAPFVWMSLFVALAWYCLYRTHGHYLAELQHALRRRFSAGPDTATTLRWAAAADEGGSADPAFDPTNFVPAETSQLIAALRDKTTRPAATQALLQGGPAVVPALAETLESPEADDALVRRVALLCARLPLSASHQALVTLAWQPNLFRREAALRALRGYTPQPSEAPVFEALVQEELTLARHLLTGLTELAPAEPLALSLEYELMRVQQRLFGLLGQLYPPQLIADAQRGVAQAARERQANALEILDNLIPQPVYQALQALLEVAPPAARLRTFERLLTYDEPLAAIVPTVVRRGETVFTDWTIALALGQWQPTAALADAAALLARLGSSSPLVQEAAKALTRRVQQQEPALFGQLLAHQPTLETVLMSHSAPESRISAAERVALLKHTALFAATPENVLSSIVPIMKEVSFGAGEQIFAKGDLGTSLFIVQTGEVGIFSGAQQLATFGPGDFFGELALLDAEPRSASAVTQGPVLAFRLDQDDFYDVMEERPEVLRNILRVLCQRLRRQNEKSVAAG</sequence>
<dbReference type="PANTHER" id="PTHR45638:SF11">
    <property type="entry name" value="CYCLIC NUCLEOTIDE-GATED CATION CHANNEL SUBUNIT A"/>
    <property type="match status" value="1"/>
</dbReference>
<dbReference type="GO" id="GO:0016020">
    <property type="term" value="C:membrane"/>
    <property type="evidence" value="ECO:0007669"/>
    <property type="project" value="UniProtKB-SubCell"/>
</dbReference>
<feature type="transmembrane region" description="Helical" evidence="9">
    <location>
        <begin position="397"/>
        <end position="416"/>
    </location>
</feature>
<comment type="caution">
    <text evidence="11">The sequence shown here is derived from an EMBL/GenBank/DDBJ whole genome shotgun (WGS) entry which is preliminary data.</text>
</comment>
<dbReference type="Pfam" id="PF00027">
    <property type="entry name" value="cNMP_binding"/>
    <property type="match status" value="1"/>
</dbReference>
<evidence type="ECO:0000256" key="4">
    <source>
        <dbReference type="ARBA" id="ARBA00022989"/>
    </source>
</evidence>
<dbReference type="Gene3D" id="2.60.120.10">
    <property type="entry name" value="Jelly Rolls"/>
    <property type="match status" value="1"/>
</dbReference>
<feature type="transmembrane region" description="Helical" evidence="9">
    <location>
        <begin position="299"/>
        <end position="320"/>
    </location>
</feature>
<feature type="transmembrane region" description="Helical" evidence="9">
    <location>
        <begin position="265"/>
        <end position="287"/>
    </location>
</feature>
<keyword evidence="12" id="KW-1185">Reference proteome</keyword>
<keyword evidence="2" id="KW-0813">Transport</keyword>
<dbReference type="InterPro" id="IPR000595">
    <property type="entry name" value="cNMP-bd_dom"/>
</dbReference>
<keyword evidence="4 9" id="KW-1133">Transmembrane helix</keyword>
<feature type="domain" description="Cyclic nucleotide-binding" evidence="10">
    <location>
        <begin position="788"/>
        <end position="903"/>
    </location>
</feature>
<dbReference type="RefSeq" id="WP_111476243.1">
    <property type="nucleotide sequence ID" value="NZ_QHKM01000001.1"/>
</dbReference>
<keyword evidence="7" id="KW-1071">Ligand-gated ion channel</keyword>
<dbReference type="Proteomes" id="UP000248553">
    <property type="component" value="Unassembled WGS sequence"/>
</dbReference>
<dbReference type="PRINTS" id="PR00103">
    <property type="entry name" value="CAMPKINASE"/>
</dbReference>
<evidence type="ECO:0000256" key="9">
    <source>
        <dbReference type="SAM" id="Phobius"/>
    </source>
</evidence>
<feature type="transmembrane region" description="Helical" evidence="9">
    <location>
        <begin position="175"/>
        <end position="193"/>
    </location>
</feature>
<feature type="transmembrane region" description="Helical" evidence="9">
    <location>
        <begin position="373"/>
        <end position="391"/>
    </location>
</feature>
<evidence type="ECO:0000313" key="11">
    <source>
        <dbReference type="EMBL" id="RAK69507.1"/>
    </source>
</evidence>
<keyword evidence="6 9" id="KW-0472">Membrane</keyword>
<keyword evidence="3 9" id="KW-0812">Transmembrane</keyword>
<evidence type="ECO:0000256" key="2">
    <source>
        <dbReference type="ARBA" id="ARBA00022448"/>
    </source>
</evidence>